<evidence type="ECO:0000313" key="2">
    <source>
        <dbReference type="Proteomes" id="UP000428328"/>
    </source>
</evidence>
<dbReference type="EMBL" id="CP046400">
    <property type="protein sequence ID" value="QGY41559.1"/>
    <property type="molecule type" value="Genomic_DNA"/>
</dbReference>
<organism evidence="1 2">
    <name type="scientific">Pseudodesulfovibrio cashew</name>
    <dbReference type="NCBI Taxonomy" id="2678688"/>
    <lineage>
        <taxon>Bacteria</taxon>
        <taxon>Pseudomonadati</taxon>
        <taxon>Thermodesulfobacteriota</taxon>
        <taxon>Desulfovibrionia</taxon>
        <taxon>Desulfovibrionales</taxon>
        <taxon>Desulfovibrionaceae</taxon>
    </lineage>
</organism>
<dbReference type="KEGG" id="psel:GM415_16000"/>
<gene>
    <name evidence="1" type="ORF">GM415_16000</name>
</gene>
<accession>A0A6I6JK72</accession>
<evidence type="ECO:0000313" key="1">
    <source>
        <dbReference type="EMBL" id="QGY41559.1"/>
    </source>
</evidence>
<dbReference type="Proteomes" id="UP000428328">
    <property type="component" value="Chromosome"/>
</dbReference>
<reference evidence="1 2" key="1">
    <citation type="submission" date="2019-11" db="EMBL/GenBank/DDBJ databases">
        <authorList>
            <person name="Zheng R.K."/>
            <person name="Sun C.M."/>
        </authorList>
    </citation>
    <scope>NUCLEOTIDE SEQUENCE [LARGE SCALE GENOMIC DNA]</scope>
    <source>
        <strain evidence="1 2">SRB007</strain>
    </source>
</reference>
<dbReference type="AlphaFoldDB" id="A0A6I6JK72"/>
<proteinExistence type="predicted"/>
<keyword evidence="2" id="KW-1185">Reference proteome</keyword>
<protein>
    <recommendedName>
        <fullName evidence="3">Endonuclease</fullName>
    </recommendedName>
</protein>
<name>A0A6I6JK72_9BACT</name>
<dbReference type="RefSeq" id="WP_158949957.1">
    <property type="nucleotide sequence ID" value="NZ_CP046400.1"/>
</dbReference>
<evidence type="ECO:0008006" key="3">
    <source>
        <dbReference type="Google" id="ProtNLM"/>
    </source>
</evidence>
<sequence length="174" mass="20194">MIQDLRQMNEPDLKALLETHLAQFFKIIPEVEGRFLVDNTPVIVDYLLYPSEALITQGFDARWVGVEVKSPIQKKKSKLSRVAWQSITYAQSEFGDYGRPMFVLTFPSVEYFVPPEERLAIYHMLPLLQHANVGALHIKEDYWKMTFGHQLYFNSRKGKGRVKNLGLKRNCGNF</sequence>